<dbReference type="Proteomes" id="UP000070617">
    <property type="component" value="Unassembled WGS sequence"/>
</dbReference>
<dbReference type="PATRIC" id="fig|134605.3.peg.162"/>
<organism evidence="3 4">
    <name type="scientific">Fusobacterium equinum</name>
    <dbReference type="NCBI Taxonomy" id="134605"/>
    <lineage>
        <taxon>Bacteria</taxon>
        <taxon>Fusobacteriati</taxon>
        <taxon>Fusobacteriota</taxon>
        <taxon>Fusobacteriia</taxon>
        <taxon>Fusobacteriales</taxon>
        <taxon>Fusobacteriaceae</taxon>
        <taxon>Fusobacterium</taxon>
    </lineage>
</organism>
<dbReference type="InterPro" id="IPR020209">
    <property type="entry name" value="Cas6b_C"/>
</dbReference>
<dbReference type="RefSeq" id="WP_060793286.1">
    <property type="nucleotide sequence ID" value="NZ_KQ956512.1"/>
</dbReference>
<gene>
    <name evidence="3" type="ORF">HMPREF3206_00160</name>
</gene>
<reference evidence="4" key="1">
    <citation type="submission" date="2016-01" db="EMBL/GenBank/DDBJ databases">
        <authorList>
            <person name="Mitreva M."/>
            <person name="Pepin K.H."/>
            <person name="Mihindukulasuriya K.A."/>
            <person name="Fulton R."/>
            <person name="Fronick C."/>
            <person name="O'Laughlin M."/>
            <person name="Miner T."/>
            <person name="Herter B."/>
            <person name="Rosa B.A."/>
            <person name="Cordes M."/>
            <person name="Tomlinson C."/>
            <person name="Wollam A."/>
            <person name="Palsikar V.B."/>
            <person name="Mardis E.R."/>
            <person name="Wilson R.K."/>
        </authorList>
    </citation>
    <scope>NUCLEOTIDE SEQUENCE [LARGE SCALE GENOMIC DNA]</scope>
    <source>
        <strain evidence="4">CMW8396</strain>
    </source>
</reference>
<dbReference type="STRING" id="134605.HMPREF3206_00160"/>
<sequence>MVKLLKIFLHLKNKRFQDKDEEKLRGYFGNTFKKYIEFHHHISKDTYYFIPSRIQYKVISGCLVILGIGKEADLLLSIVEDIMRVNIDGIDYKVQPEAVLTFHRIEVTKEFYSYSFKTPWFALNQSNYRKYRDGTLDLNKQLSNNILEFFKICGVLADKKIEVEGTFKKRKIRVKNTNIIGFIGNFQANVVLPDYISLGKRKSIGLGRIIRN</sequence>
<dbReference type="InterPro" id="IPR041528">
    <property type="entry name" value="Cas6b_N"/>
</dbReference>
<dbReference type="Pfam" id="PF17955">
    <property type="entry name" value="Cas6b_N"/>
    <property type="match status" value="1"/>
</dbReference>
<comment type="caution">
    <text evidence="3">The sequence shown here is derived from an EMBL/GenBank/DDBJ whole genome shotgun (WGS) entry which is preliminary data.</text>
</comment>
<proteinExistence type="predicted"/>
<dbReference type="EMBL" id="LRPX01000006">
    <property type="protein sequence ID" value="KXA16738.1"/>
    <property type="molecule type" value="Genomic_DNA"/>
</dbReference>
<accession>A0A133NKC3</accession>
<feature type="domain" description="Cas6b N-terminal" evidence="2">
    <location>
        <begin position="9"/>
        <end position="98"/>
    </location>
</feature>
<name>A0A133NKC3_9FUSO</name>
<dbReference type="Pfam" id="PF17262">
    <property type="entry name" value="Cas6b_C"/>
    <property type="match status" value="1"/>
</dbReference>
<evidence type="ECO:0000313" key="3">
    <source>
        <dbReference type="EMBL" id="KXA16738.1"/>
    </source>
</evidence>
<feature type="domain" description="Cas6b C-terminal" evidence="1">
    <location>
        <begin position="107"/>
        <end position="210"/>
    </location>
</feature>
<evidence type="ECO:0000259" key="2">
    <source>
        <dbReference type="Pfam" id="PF17955"/>
    </source>
</evidence>
<evidence type="ECO:0000259" key="1">
    <source>
        <dbReference type="Pfam" id="PF17262"/>
    </source>
</evidence>
<evidence type="ECO:0000313" key="4">
    <source>
        <dbReference type="Proteomes" id="UP000070617"/>
    </source>
</evidence>
<dbReference type="AlphaFoldDB" id="A0A133NKC3"/>
<keyword evidence="4" id="KW-1185">Reference proteome</keyword>
<protein>
    <submittedName>
        <fullName evidence="3">Uncharacterized protein</fullName>
    </submittedName>
</protein>